<evidence type="ECO:0000313" key="1">
    <source>
        <dbReference type="EMBL" id="KZS10755.1"/>
    </source>
</evidence>
<sequence length="72" mass="8516">MEVNGSQNFGSLLFAELMIEFINLDFIFTHNDIWGFPQSDAKPHRICCSRRFEVNRTNSYISWQGHWFSVTK</sequence>
<protein>
    <submittedName>
        <fullName evidence="1">Uncharacterized protein</fullName>
    </submittedName>
</protein>
<proteinExistence type="predicted"/>
<dbReference type="AlphaFoldDB" id="A0A164TTZ0"/>
<accession>A0A164TTZ0</accession>
<dbReference type="Proteomes" id="UP000076858">
    <property type="component" value="Unassembled WGS sequence"/>
</dbReference>
<dbReference type="EMBL" id="LRGB01001725">
    <property type="protein sequence ID" value="KZS10755.1"/>
    <property type="molecule type" value="Genomic_DNA"/>
</dbReference>
<name>A0A164TTZ0_9CRUS</name>
<reference evidence="1 2" key="1">
    <citation type="submission" date="2016-03" db="EMBL/GenBank/DDBJ databases">
        <title>EvidentialGene: Evidence-directed Construction of Genes on Genomes.</title>
        <authorList>
            <person name="Gilbert D.G."/>
            <person name="Choi J.-H."/>
            <person name="Mockaitis K."/>
            <person name="Colbourne J."/>
            <person name="Pfrender M."/>
        </authorList>
    </citation>
    <scope>NUCLEOTIDE SEQUENCE [LARGE SCALE GENOMIC DNA]</scope>
    <source>
        <strain evidence="1 2">Xinb3</strain>
        <tissue evidence="1">Complete organism</tissue>
    </source>
</reference>
<gene>
    <name evidence="1" type="ORF">APZ42_024703</name>
</gene>
<evidence type="ECO:0000313" key="2">
    <source>
        <dbReference type="Proteomes" id="UP000076858"/>
    </source>
</evidence>
<comment type="caution">
    <text evidence="1">The sequence shown here is derived from an EMBL/GenBank/DDBJ whole genome shotgun (WGS) entry which is preliminary data.</text>
</comment>
<keyword evidence="2" id="KW-1185">Reference proteome</keyword>
<organism evidence="1 2">
    <name type="scientific">Daphnia magna</name>
    <dbReference type="NCBI Taxonomy" id="35525"/>
    <lineage>
        <taxon>Eukaryota</taxon>
        <taxon>Metazoa</taxon>
        <taxon>Ecdysozoa</taxon>
        <taxon>Arthropoda</taxon>
        <taxon>Crustacea</taxon>
        <taxon>Branchiopoda</taxon>
        <taxon>Diplostraca</taxon>
        <taxon>Cladocera</taxon>
        <taxon>Anomopoda</taxon>
        <taxon>Daphniidae</taxon>
        <taxon>Daphnia</taxon>
    </lineage>
</organism>